<gene>
    <name evidence="4" type="ORF">OM076_40695</name>
</gene>
<dbReference type="EMBL" id="JAPDOD010000071">
    <property type="protein sequence ID" value="MDA0166651.1"/>
    <property type="molecule type" value="Genomic_DNA"/>
</dbReference>
<feature type="domain" description="PKMT C-terminal winged helix" evidence="3">
    <location>
        <begin position="390"/>
        <end position="447"/>
    </location>
</feature>
<evidence type="ECO:0000313" key="4">
    <source>
        <dbReference type="EMBL" id="MDA0166651.1"/>
    </source>
</evidence>
<dbReference type="GO" id="GO:0008168">
    <property type="term" value="F:methyltransferase activity"/>
    <property type="evidence" value="ECO:0007669"/>
    <property type="project" value="UniProtKB-KW"/>
</dbReference>
<dbReference type="Gene3D" id="3.40.50.150">
    <property type="entry name" value="Vaccinia Virus protein VP39"/>
    <property type="match status" value="1"/>
</dbReference>
<keyword evidence="4" id="KW-0808">Transferase</keyword>
<dbReference type="GO" id="GO:0032259">
    <property type="term" value="P:methylation"/>
    <property type="evidence" value="ECO:0007669"/>
    <property type="project" value="UniProtKB-KW"/>
</dbReference>
<dbReference type="InterPro" id="IPR018773">
    <property type="entry name" value="MeTrfase_reg_dom_prd"/>
</dbReference>
<evidence type="ECO:0000259" key="1">
    <source>
        <dbReference type="Pfam" id="PF10119"/>
    </source>
</evidence>
<evidence type="ECO:0000259" key="3">
    <source>
        <dbReference type="Pfam" id="PF21782"/>
    </source>
</evidence>
<dbReference type="Proteomes" id="UP001149140">
    <property type="component" value="Unassembled WGS sequence"/>
</dbReference>
<dbReference type="InterPro" id="IPR048976">
    <property type="entry name" value="WHD_PKMT"/>
</dbReference>
<evidence type="ECO:0000259" key="2">
    <source>
        <dbReference type="Pfam" id="PF13649"/>
    </source>
</evidence>
<protein>
    <submittedName>
        <fullName evidence="4">Class I SAM-dependent methyltransferase</fullName>
    </submittedName>
</protein>
<feature type="domain" description="Methyltransferase regulatory" evidence="1">
    <location>
        <begin position="216"/>
        <end position="297"/>
    </location>
</feature>
<dbReference type="CDD" id="cd02440">
    <property type="entry name" value="AdoMet_MTases"/>
    <property type="match status" value="1"/>
</dbReference>
<reference evidence="4" key="1">
    <citation type="submission" date="2022-10" db="EMBL/GenBank/DDBJ databases">
        <title>The WGS of Solirubrobacter ginsenosidimutans DSM 21036.</title>
        <authorList>
            <person name="Jiang Z."/>
        </authorList>
    </citation>
    <scope>NUCLEOTIDE SEQUENCE</scope>
    <source>
        <strain evidence="4">DSM 21036</strain>
    </source>
</reference>
<name>A0A9X3S841_9ACTN</name>
<accession>A0A9X3S841</accession>
<dbReference type="InterPro" id="IPR029063">
    <property type="entry name" value="SAM-dependent_MTases_sf"/>
</dbReference>
<dbReference type="Pfam" id="PF10119">
    <property type="entry name" value="MethyTransf_Reg"/>
    <property type="match status" value="1"/>
</dbReference>
<dbReference type="Pfam" id="PF21782">
    <property type="entry name" value="WHD_PKMT"/>
    <property type="match status" value="1"/>
</dbReference>
<dbReference type="SUPFAM" id="SSF53335">
    <property type="entry name" value="S-adenosyl-L-methionine-dependent methyltransferases"/>
    <property type="match status" value="1"/>
</dbReference>
<dbReference type="InterPro" id="IPR041698">
    <property type="entry name" value="Methyltransf_25"/>
</dbReference>
<dbReference type="InterPro" id="IPR050723">
    <property type="entry name" value="CFA/CMAS"/>
</dbReference>
<sequence>MPDFAYDAVRYSNFPYGQTHPDRLATVAVLYGLHPPDPFTARVLEIGCGAGGNLMAMAAATPGIRALGVDLAALPIADGQRAIAEIGLTNVELMHGDVRDIAGLGEFDFIVAHGVYSWVPPDAQDALLATIRSFLAPRGVAYVSYNAEPGGYFRRMLRDSGLWHARDVAPGDPAAQAEKARELYTFLAKHRVSTADTYGALLHREVPPLSDAPLYRLVHDDLSEHFSCIWFAEFAAHAARHELGYVGEADLYGLRTEMLPSEVEPELWQLAGGDRIAFENYTDLLTARHFRQSVLCHEADAPAGVEPLPELAERLHWAVLPNAEPLEVGLLADAYAELAPLAGRTLDFATLRERLGADAGDLSRALLDGFRRERLLPHAGALVGAMEPADRPIASPLARWQAAGAEEELTSLAYTTIRMEEPAARLLVTLLDGTRDRAAIRAELRTRTGLELSESDLDNNLRELARLFLLLA</sequence>
<feature type="domain" description="Methyltransferase" evidence="2">
    <location>
        <begin position="43"/>
        <end position="139"/>
    </location>
</feature>
<evidence type="ECO:0000313" key="5">
    <source>
        <dbReference type="Proteomes" id="UP001149140"/>
    </source>
</evidence>
<proteinExistence type="predicted"/>
<keyword evidence="4" id="KW-0489">Methyltransferase</keyword>
<dbReference type="AlphaFoldDB" id="A0A9X3S841"/>
<dbReference type="PANTHER" id="PTHR43667:SF2">
    <property type="entry name" value="FATTY ACID C-METHYL TRANSFERASE"/>
    <property type="match status" value="1"/>
</dbReference>
<dbReference type="PANTHER" id="PTHR43667">
    <property type="entry name" value="CYCLOPROPANE-FATTY-ACYL-PHOSPHOLIPID SYNTHASE"/>
    <property type="match status" value="1"/>
</dbReference>
<keyword evidence="5" id="KW-1185">Reference proteome</keyword>
<dbReference type="RefSeq" id="WP_270045909.1">
    <property type="nucleotide sequence ID" value="NZ_JAPDOD010000071.1"/>
</dbReference>
<dbReference type="Pfam" id="PF13649">
    <property type="entry name" value="Methyltransf_25"/>
    <property type="match status" value="1"/>
</dbReference>
<comment type="caution">
    <text evidence="4">The sequence shown here is derived from an EMBL/GenBank/DDBJ whole genome shotgun (WGS) entry which is preliminary data.</text>
</comment>
<organism evidence="4 5">
    <name type="scientific">Solirubrobacter ginsenosidimutans</name>
    <dbReference type="NCBI Taxonomy" id="490573"/>
    <lineage>
        <taxon>Bacteria</taxon>
        <taxon>Bacillati</taxon>
        <taxon>Actinomycetota</taxon>
        <taxon>Thermoleophilia</taxon>
        <taxon>Solirubrobacterales</taxon>
        <taxon>Solirubrobacteraceae</taxon>
        <taxon>Solirubrobacter</taxon>
    </lineage>
</organism>